<evidence type="ECO:0000313" key="1">
    <source>
        <dbReference type="EMBL" id="QHS92580.1"/>
    </source>
</evidence>
<organism evidence="1">
    <name type="scientific">viral metagenome</name>
    <dbReference type="NCBI Taxonomy" id="1070528"/>
    <lineage>
        <taxon>unclassified sequences</taxon>
        <taxon>metagenomes</taxon>
        <taxon>organismal metagenomes</taxon>
    </lineage>
</organism>
<dbReference type="AlphaFoldDB" id="A0A6C0BKJ6"/>
<proteinExistence type="predicted"/>
<sequence length="232" mass="26799">MSSLKIRNPSQVEIDCLAYEPIQKVETGAGVEGVRGLFVYEGTQLYLRGPTLSLGSDVIRNGEFFYVDLTMDKRKSSHQEFYTLVKNVDYFSIAEIVEHPEQWYHTHDISLIQIENEYIPTIKLSTMFSDRHSLKLKIPCHQIEFYDQDNMLVPYQLIKENYSVRPLLHLVATYKDDSHIWTQWALPQLKVTLPNTLLQECQLLDITDETDEEAIPDTEAIPETSASIQSSR</sequence>
<dbReference type="EMBL" id="MN739182">
    <property type="protein sequence ID" value="QHS92580.1"/>
    <property type="molecule type" value="Genomic_DNA"/>
</dbReference>
<protein>
    <submittedName>
        <fullName evidence="1">Uncharacterized protein</fullName>
    </submittedName>
</protein>
<accession>A0A6C0BKJ6</accession>
<name>A0A6C0BKJ6_9ZZZZ</name>
<reference evidence="1" key="1">
    <citation type="journal article" date="2020" name="Nature">
        <title>Giant virus diversity and host interactions through global metagenomics.</title>
        <authorList>
            <person name="Schulz F."/>
            <person name="Roux S."/>
            <person name="Paez-Espino D."/>
            <person name="Jungbluth S."/>
            <person name="Walsh D.A."/>
            <person name="Denef V.J."/>
            <person name="McMahon K.D."/>
            <person name="Konstantinidis K.T."/>
            <person name="Eloe-Fadrosh E.A."/>
            <person name="Kyrpides N.C."/>
            <person name="Woyke T."/>
        </authorList>
    </citation>
    <scope>NUCLEOTIDE SEQUENCE</scope>
    <source>
        <strain evidence="1">GVMAG-M-3300014204-73</strain>
    </source>
</reference>